<dbReference type="InterPro" id="IPR000551">
    <property type="entry name" value="MerR-type_HTH_dom"/>
</dbReference>
<gene>
    <name evidence="3" type="ORF">SAMN04489732_117196</name>
</gene>
<dbReference type="Pfam" id="PF13411">
    <property type="entry name" value="MerR_1"/>
    <property type="match status" value="1"/>
</dbReference>
<dbReference type="InterPro" id="IPR047057">
    <property type="entry name" value="MerR_fam"/>
</dbReference>
<feature type="domain" description="HTH merR-type" evidence="2">
    <location>
        <begin position="1"/>
        <end position="70"/>
    </location>
</feature>
<dbReference type="GO" id="GO:0003700">
    <property type="term" value="F:DNA-binding transcription factor activity"/>
    <property type="evidence" value="ECO:0007669"/>
    <property type="project" value="InterPro"/>
</dbReference>
<dbReference type="InterPro" id="IPR009061">
    <property type="entry name" value="DNA-bd_dom_put_sf"/>
</dbReference>
<dbReference type="RefSeq" id="WP_218156926.1">
    <property type="nucleotide sequence ID" value="NZ_FOEF01000017.1"/>
</dbReference>
<evidence type="ECO:0000256" key="1">
    <source>
        <dbReference type="ARBA" id="ARBA00023125"/>
    </source>
</evidence>
<keyword evidence="1" id="KW-0238">DNA-binding</keyword>
<name>A0A1H8YKF6_9PSEU</name>
<evidence type="ECO:0000313" key="4">
    <source>
        <dbReference type="Proteomes" id="UP000198582"/>
    </source>
</evidence>
<dbReference type="GO" id="GO:0003677">
    <property type="term" value="F:DNA binding"/>
    <property type="evidence" value="ECO:0007669"/>
    <property type="project" value="UniProtKB-KW"/>
</dbReference>
<dbReference type="PRINTS" id="PR00040">
    <property type="entry name" value="HTHMERR"/>
</dbReference>
<dbReference type="STRING" id="394193.SAMN04489732_117196"/>
<dbReference type="PANTHER" id="PTHR30204">
    <property type="entry name" value="REDOX-CYCLING DRUG-SENSING TRANSCRIPTIONAL ACTIVATOR SOXR"/>
    <property type="match status" value="1"/>
</dbReference>
<keyword evidence="4" id="KW-1185">Reference proteome</keyword>
<reference evidence="3 4" key="1">
    <citation type="submission" date="2016-10" db="EMBL/GenBank/DDBJ databases">
        <authorList>
            <person name="de Groot N.N."/>
        </authorList>
    </citation>
    <scope>NUCLEOTIDE SEQUENCE [LARGE SCALE GENOMIC DNA]</scope>
    <source>
        <strain evidence="3 4">DSM 44993</strain>
    </source>
</reference>
<protein>
    <submittedName>
        <fullName evidence="3">MerR HTH family regulatory protein</fullName>
    </submittedName>
</protein>
<evidence type="ECO:0000313" key="3">
    <source>
        <dbReference type="EMBL" id="SEP51878.1"/>
    </source>
</evidence>
<dbReference type="AlphaFoldDB" id="A0A1H8YKF6"/>
<dbReference type="Proteomes" id="UP000198582">
    <property type="component" value="Unassembled WGS sequence"/>
</dbReference>
<dbReference type="PROSITE" id="PS50937">
    <property type="entry name" value="HTH_MERR_2"/>
    <property type="match status" value="1"/>
</dbReference>
<evidence type="ECO:0000259" key="2">
    <source>
        <dbReference type="PROSITE" id="PS50937"/>
    </source>
</evidence>
<dbReference type="EMBL" id="FOEF01000017">
    <property type="protein sequence ID" value="SEP51878.1"/>
    <property type="molecule type" value="Genomic_DNA"/>
</dbReference>
<accession>A0A1H8YKF6</accession>
<sequence>MRMAELSAASGMPVATVKYYLREGLLQPGERTSPNQARYGEEHVQRLKLIRALLDVGGLSVATVGEVLAAVDSHAPTHEVLGLAQRALVGSAKDVDEEPRAWALGVVTDLATRHGWKAEPESPTVAALVLTLCTIRDLAQAHDGLLARLDDYATLADRIAEVDLDTVTSLPSLDGIVEATVIGTVLGDRLFFALRRLAQSAESGRRFVPQEG</sequence>
<proteinExistence type="predicted"/>
<dbReference type="SMART" id="SM00422">
    <property type="entry name" value="HTH_MERR"/>
    <property type="match status" value="1"/>
</dbReference>
<organism evidence="3 4">
    <name type="scientific">Amycolatopsis saalfeldensis</name>
    <dbReference type="NCBI Taxonomy" id="394193"/>
    <lineage>
        <taxon>Bacteria</taxon>
        <taxon>Bacillati</taxon>
        <taxon>Actinomycetota</taxon>
        <taxon>Actinomycetes</taxon>
        <taxon>Pseudonocardiales</taxon>
        <taxon>Pseudonocardiaceae</taxon>
        <taxon>Amycolatopsis</taxon>
    </lineage>
</organism>
<dbReference type="CDD" id="cd04780">
    <property type="entry name" value="HTH_MerR-like_sg5"/>
    <property type="match status" value="1"/>
</dbReference>
<dbReference type="Gene3D" id="1.10.1660.10">
    <property type="match status" value="1"/>
</dbReference>
<dbReference type="PANTHER" id="PTHR30204:SF98">
    <property type="entry name" value="HTH-TYPE TRANSCRIPTIONAL REGULATOR ADHR"/>
    <property type="match status" value="1"/>
</dbReference>
<dbReference type="SUPFAM" id="SSF46955">
    <property type="entry name" value="Putative DNA-binding domain"/>
    <property type="match status" value="1"/>
</dbReference>